<gene>
    <name evidence="1" type="ORF">Megvenef_01438</name>
</gene>
<dbReference type="EMBL" id="JARJFB010000142">
    <property type="protein sequence ID" value="MEA0971459.1"/>
    <property type="molecule type" value="Genomic_DNA"/>
</dbReference>
<evidence type="ECO:0000313" key="2">
    <source>
        <dbReference type="Proteomes" id="UP001291687"/>
    </source>
</evidence>
<reference evidence="1 2" key="1">
    <citation type="submission" date="2023-03" db="EMBL/GenBank/DDBJ databases">
        <title>Host association and intracellularity evolved multiple times independently in the Rickettsiales.</title>
        <authorList>
            <person name="Castelli M."/>
            <person name="Nardi T."/>
            <person name="Gammuto L."/>
            <person name="Bellinzona G."/>
            <person name="Sabaneyeva E."/>
            <person name="Potekhin A."/>
            <person name="Serra V."/>
            <person name="Petroni G."/>
            <person name="Sassera D."/>
        </authorList>
    </citation>
    <scope>NUCLEOTIDE SEQUENCE [LARGE SCALE GENOMIC DNA]</scope>
    <source>
        <strain evidence="1 2">Sr 2-6</strain>
    </source>
</reference>
<sequence>MKKREEYIEAVRNYSLYSNKQRNILAALIESAIQDIATISPRVLSEVTGATQPVVYKAIKRFIEDGIMESLNTKTGKLGVFKISTIKLDEIEEIHEKTKNLKNK</sequence>
<proteinExistence type="predicted"/>
<organism evidence="1 2">
    <name type="scientific">Candidatus Megaera venefica</name>
    <dbReference type="NCBI Taxonomy" id="2055910"/>
    <lineage>
        <taxon>Bacteria</taxon>
        <taxon>Pseudomonadati</taxon>
        <taxon>Pseudomonadota</taxon>
        <taxon>Alphaproteobacteria</taxon>
        <taxon>Rickettsiales</taxon>
        <taxon>Rickettsiaceae</taxon>
        <taxon>Candidatus Megaera</taxon>
    </lineage>
</organism>
<keyword evidence="2" id="KW-1185">Reference proteome</keyword>
<name>A0ABU5NE73_9RICK</name>
<dbReference type="Proteomes" id="UP001291687">
    <property type="component" value="Unassembled WGS sequence"/>
</dbReference>
<accession>A0ABU5NE73</accession>
<evidence type="ECO:0008006" key="3">
    <source>
        <dbReference type="Google" id="ProtNLM"/>
    </source>
</evidence>
<comment type="caution">
    <text evidence="1">The sequence shown here is derived from an EMBL/GenBank/DDBJ whole genome shotgun (WGS) entry which is preliminary data.</text>
</comment>
<protein>
    <recommendedName>
        <fullName evidence="3">MarR family transcriptional regulator</fullName>
    </recommendedName>
</protein>
<evidence type="ECO:0000313" key="1">
    <source>
        <dbReference type="EMBL" id="MEA0971459.1"/>
    </source>
</evidence>